<dbReference type="SUPFAM" id="SSF56529">
    <property type="entry name" value="FAH"/>
    <property type="match status" value="1"/>
</dbReference>
<organism evidence="3 4">
    <name type="scientific">Nocardia aurantiaca</name>
    <dbReference type="NCBI Taxonomy" id="2675850"/>
    <lineage>
        <taxon>Bacteria</taxon>
        <taxon>Bacillati</taxon>
        <taxon>Actinomycetota</taxon>
        <taxon>Actinomycetes</taxon>
        <taxon>Mycobacteriales</taxon>
        <taxon>Nocardiaceae</taxon>
        <taxon>Nocardia</taxon>
    </lineage>
</organism>
<sequence>MTTTETHSHAVLAAAERLSSAVNSGVPTQPVRDLIGAADVELAYAVQRVGVQHRIESGARAIGRKIGLTSPAVQQQLGVNQPDFGVLFDDMDVTETPVPQRPRLLQPRVEAELAFVLDTDLDVGRLDAITVRGAVAYAVPALEIVDSRIADWDITFADTVADNASSGWFVLGAPRLSVNEFEPRQVAMTMAIDGDIVSTGTGSACLGDPLNALAWLARTARDFGDPLRAGDIVLSGALGPMAPLHPGARVRSELSIGTTILGAVDFIWEES</sequence>
<dbReference type="Pfam" id="PF01557">
    <property type="entry name" value="FAA_hydrolase"/>
    <property type="match status" value="1"/>
</dbReference>
<name>A0A6I3L3R8_9NOCA</name>
<dbReference type="Proteomes" id="UP000432464">
    <property type="component" value="Unassembled WGS sequence"/>
</dbReference>
<keyword evidence="4" id="KW-1185">Reference proteome</keyword>
<dbReference type="PANTHER" id="PTHR30143:SF0">
    <property type="entry name" value="2-KETO-4-PENTENOATE HYDRATASE"/>
    <property type="match status" value="1"/>
</dbReference>
<evidence type="ECO:0000256" key="1">
    <source>
        <dbReference type="ARBA" id="ARBA00023239"/>
    </source>
</evidence>
<evidence type="ECO:0000259" key="2">
    <source>
        <dbReference type="Pfam" id="PF01557"/>
    </source>
</evidence>
<protein>
    <submittedName>
        <fullName evidence="3">2-keto-4-pentenoate hydratase</fullName>
    </submittedName>
</protein>
<dbReference type="PANTHER" id="PTHR30143">
    <property type="entry name" value="ACID HYDRATASE"/>
    <property type="match status" value="1"/>
</dbReference>
<dbReference type="InterPro" id="IPR011234">
    <property type="entry name" value="Fumarylacetoacetase-like_C"/>
</dbReference>
<dbReference type="InterPro" id="IPR036663">
    <property type="entry name" value="Fumarylacetoacetase_C_sf"/>
</dbReference>
<proteinExistence type="predicted"/>
<evidence type="ECO:0000313" key="4">
    <source>
        <dbReference type="Proteomes" id="UP000432464"/>
    </source>
</evidence>
<dbReference type="InterPro" id="IPR050772">
    <property type="entry name" value="Hydratase-Decarb/MhpD_sf"/>
</dbReference>
<dbReference type="GO" id="GO:0008684">
    <property type="term" value="F:2-oxopent-4-enoate hydratase activity"/>
    <property type="evidence" value="ECO:0007669"/>
    <property type="project" value="TreeGrafter"/>
</dbReference>
<evidence type="ECO:0000313" key="3">
    <source>
        <dbReference type="EMBL" id="MTE15284.1"/>
    </source>
</evidence>
<feature type="domain" description="Fumarylacetoacetase-like C-terminal" evidence="2">
    <location>
        <begin position="95"/>
        <end position="258"/>
    </location>
</feature>
<comment type="caution">
    <text evidence="3">The sequence shown here is derived from an EMBL/GenBank/DDBJ whole genome shotgun (WGS) entry which is preliminary data.</text>
</comment>
<reference evidence="3 4" key="1">
    <citation type="submission" date="2019-11" db="EMBL/GenBank/DDBJ databases">
        <title>Nocardia sp. nov. CT2-14 isolated from soil.</title>
        <authorList>
            <person name="Kanchanasin P."/>
            <person name="Tanasupawat S."/>
            <person name="Yuki M."/>
            <person name="Kudo T."/>
        </authorList>
    </citation>
    <scope>NUCLEOTIDE SEQUENCE [LARGE SCALE GENOMIC DNA]</scope>
    <source>
        <strain evidence="3 4">CT2-14</strain>
    </source>
</reference>
<dbReference type="AlphaFoldDB" id="A0A6I3L3R8"/>
<dbReference type="RefSeq" id="WP_154789682.1">
    <property type="nucleotide sequence ID" value="NZ_WMBB01000009.1"/>
</dbReference>
<accession>A0A6I3L3R8</accession>
<gene>
    <name evidence="3" type="ORF">GLP40_21225</name>
</gene>
<dbReference type="GO" id="GO:0005737">
    <property type="term" value="C:cytoplasm"/>
    <property type="evidence" value="ECO:0007669"/>
    <property type="project" value="TreeGrafter"/>
</dbReference>
<dbReference type="Gene3D" id="3.90.850.10">
    <property type="entry name" value="Fumarylacetoacetase-like, C-terminal domain"/>
    <property type="match status" value="1"/>
</dbReference>
<dbReference type="EMBL" id="WMBB01000009">
    <property type="protein sequence ID" value="MTE15284.1"/>
    <property type="molecule type" value="Genomic_DNA"/>
</dbReference>
<keyword evidence="1" id="KW-0456">Lyase</keyword>